<evidence type="ECO:0000313" key="2">
    <source>
        <dbReference type="Proteomes" id="UP000830671"/>
    </source>
</evidence>
<organism evidence="1 2">
    <name type="scientific">Colletotrichum lupini</name>
    <dbReference type="NCBI Taxonomy" id="145971"/>
    <lineage>
        <taxon>Eukaryota</taxon>
        <taxon>Fungi</taxon>
        <taxon>Dikarya</taxon>
        <taxon>Ascomycota</taxon>
        <taxon>Pezizomycotina</taxon>
        <taxon>Sordariomycetes</taxon>
        <taxon>Hypocreomycetidae</taxon>
        <taxon>Glomerellales</taxon>
        <taxon>Glomerellaceae</taxon>
        <taxon>Colletotrichum</taxon>
        <taxon>Colletotrichum acutatum species complex</taxon>
    </lineage>
</organism>
<reference evidence="1" key="1">
    <citation type="journal article" date="2021" name="Mol. Plant Microbe Interact.">
        <title>Complete Genome Sequence of the Plant-Pathogenic Fungus Colletotrichum lupini.</title>
        <authorList>
            <person name="Baroncelli R."/>
            <person name="Pensec F."/>
            <person name="Da Lio D."/>
            <person name="Boufleur T."/>
            <person name="Vicente I."/>
            <person name="Sarrocco S."/>
            <person name="Picot A."/>
            <person name="Baraldi E."/>
            <person name="Sukno S."/>
            <person name="Thon M."/>
            <person name="Le Floch G."/>
        </authorList>
    </citation>
    <scope>NUCLEOTIDE SEQUENCE</scope>
    <source>
        <strain evidence="1">IMI 504893</strain>
    </source>
</reference>
<sequence length="107" mass="11594">MAIVSLDSLGTAKVDGGISAYPCGSPEPFQDYLVTLVMQGVSFSCLNCPSHGGLKPLKDIPIVRKEAEDDPTHITSRRCRTAPLLRKAHASLILIPPQNTRQRQQVA</sequence>
<dbReference type="KEGG" id="clup:CLUP02_00628"/>
<dbReference type="AlphaFoldDB" id="A0A9Q8SAQ9"/>
<dbReference type="RefSeq" id="XP_049135632.1">
    <property type="nucleotide sequence ID" value="XM_049279675.1"/>
</dbReference>
<name>A0A9Q8SAQ9_9PEZI</name>
<dbReference type="Proteomes" id="UP000830671">
    <property type="component" value="Chromosome 1"/>
</dbReference>
<evidence type="ECO:0000313" key="1">
    <source>
        <dbReference type="EMBL" id="UQC73981.1"/>
    </source>
</evidence>
<keyword evidence="2" id="KW-1185">Reference proteome</keyword>
<gene>
    <name evidence="1" type="ORF">CLUP02_00628</name>
</gene>
<dbReference type="EMBL" id="CP019471">
    <property type="protein sequence ID" value="UQC73981.1"/>
    <property type="molecule type" value="Genomic_DNA"/>
</dbReference>
<accession>A0A9Q8SAQ9</accession>
<dbReference type="GeneID" id="73334685"/>
<proteinExistence type="predicted"/>
<protein>
    <submittedName>
        <fullName evidence="1">Uncharacterized protein</fullName>
    </submittedName>
</protein>